<name>A0A2Z6LKL5_TRISU</name>
<dbReference type="EMBL" id="DF973176">
    <property type="protein sequence ID" value="GAU17765.1"/>
    <property type="molecule type" value="Genomic_DNA"/>
</dbReference>
<gene>
    <name evidence="1" type="ORF">TSUD_171530</name>
</gene>
<accession>A0A2Z6LKL5</accession>
<organism evidence="1 2">
    <name type="scientific">Trifolium subterraneum</name>
    <name type="common">Subterranean clover</name>
    <dbReference type="NCBI Taxonomy" id="3900"/>
    <lineage>
        <taxon>Eukaryota</taxon>
        <taxon>Viridiplantae</taxon>
        <taxon>Streptophyta</taxon>
        <taxon>Embryophyta</taxon>
        <taxon>Tracheophyta</taxon>
        <taxon>Spermatophyta</taxon>
        <taxon>Magnoliopsida</taxon>
        <taxon>eudicotyledons</taxon>
        <taxon>Gunneridae</taxon>
        <taxon>Pentapetalae</taxon>
        <taxon>rosids</taxon>
        <taxon>fabids</taxon>
        <taxon>Fabales</taxon>
        <taxon>Fabaceae</taxon>
        <taxon>Papilionoideae</taxon>
        <taxon>50 kb inversion clade</taxon>
        <taxon>NPAAA clade</taxon>
        <taxon>Hologalegina</taxon>
        <taxon>IRL clade</taxon>
        <taxon>Trifolieae</taxon>
        <taxon>Trifolium</taxon>
    </lineage>
</organism>
<dbReference type="AlphaFoldDB" id="A0A2Z6LKL5"/>
<keyword evidence="2" id="KW-1185">Reference proteome</keyword>
<sequence>MGFNNTSAATVISGGCVSAVTIYDQICICSDCTAVRFTSVEATIGWCVDNGFTTYFCSMLIVLDLEKRSISVAVVVPLIYREI</sequence>
<protein>
    <submittedName>
        <fullName evidence="1">Uncharacterized protein</fullName>
    </submittedName>
</protein>
<reference evidence="2" key="1">
    <citation type="journal article" date="2017" name="Front. Plant Sci.">
        <title>Climate Clever Clovers: New Paradigm to Reduce the Environmental Footprint of Ruminants by Breeding Low Methanogenic Forages Utilizing Haplotype Variation.</title>
        <authorList>
            <person name="Kaur P."/>
            <person name="Appels R."/>
            <person name="Bayer P.E."/>
            <person name="Keeble-Gagnere G."/>
            <person name="Wang J."/>
            <person name="Hirakawa H."/>
            <person name="Shirasawa K."/>
            <person name="Vercoe P."/>
            <person name="Stefanova K."/>
            <person name="Durmic Z."/>
            <person name="Nichols P."/>
            <person name="Revell C."/>
            <person name="Isobe S.N."/>
            <person name="Edwards D."/>
            <person name="Erskine W."/>
        </authorList>
    </citation>
    <scope>NUCLEOTIDE SEQUENCE [LARGE SCALE GENOMIC DNA]</scope>
    <source>
        <strain evidence="2">cv. Daliak</strain>
    </source>
</reference>
<dbReference type="Proteomes" id="UP000242715">
    <property type="component" value="Unassembled WGS sequence"/>
</dbReference>
<proteinExistence type="predicted"/>
<evidence type="ECO:0000313" key="1">
    <source>
        <dbReference type="EMBL" id="GAU17765.1"/>
    </source>
</evidence>
<evidence type="ECO:0000313" key="2">
    <source>
        <dbReference type="Proteomes" id="UP000242715"/>
    </source>
</evidence>